<organism evidence="3 4">
    <name type="scientific">Corynespora cassiicola Philippines</name>
    <dbReference type="NCBI Taxonomy" id="1448308"/>
    <lineage>
        <taxon>Eukaryota</taxon>
        <taxon>Fungi</taxon>
        <taxon>Dikarya</taxon>
        <taxon>Ascomycota</taxon>
        <taxon>Pezizomycotina</taxon>
        <taxon>Dothideomycetes</taxon>
        <taxon>Pleosporomycetidae</taxon>
        <taxon>Pleosporales</taxon>
        <taxon>Corynesporascaceae</taxon>
        <taxon>Corynespora</taxon>
    </lineage>
</organism>
<accession>A0A2T2N1Z2</accession>
<evidence type="ECO:0000313" key="4">
    <source>
        <dbReference type="Proteomes" id="UP000240883"/>
    </source>
</evidence>
<dbReference type="STRING" id="1448308.A0A2T2N1Z2"/>
<dbReference type="GO" id="GO:0003676">
    <property type="term" value="F:nucleic acid binding"/>
    <property type="evidence" value="ECO:0007669"/>
    <property type="project" value="InterPro"/>
</dbReference>
<gene>
    <name evidence="3" type="ORF">BS50DRAFT_537450</name>
</gene>
<dbReference type="SMART" id="SM00950">
    <property type="entry name" value="Piwi"/>
    <property type="match status" value="1"/>
</dbReference>
<reference evidence="3 4" key="1">
    <citation type="journal article" date="2018" name="Front. Microbiol.">
        <title>Genome-Wide Analysis of Corynespora cassiicola Leaf Fall Disease Putative Effectors.</title>
        <authorList>
            <person name="Lopez D."/>
            <person name="Ribeiro S."/>
            <person name="Label P."/>
            <person name="Fumanal B."/>
            <person name="Venisse J.S."/>
            <person name="Kohler A."/>
            <person name="de Oliveira R.R."/>
            <person name="Labutti K."/>
            <person name="Lipzen A."/>
            <person name="Lail K."/>
            <person name="Bauer D."/>
            <person name="Ohm R.A."/>
            <person name="Barry K.W."/>
            <person name="Spatafora J."/>
            <person name="Grigoriev I.V."/>
            <person name="Martin F.M."/>
            <person name="Pujade-Renaud V."/>
        </authorList>
    </citation>
    <scope>NUCLEOTIDE SEQUENCE [LARGE SCALE GENOMIC DNA]</scope>
    <source>
        <strain evidence="3 4">Philippines</strain>
    </source>
</reference>
<dbReference type="Gene3D" id="3.30.420.10">
    <property type="entry name" value="Ribonuclease H-like superfamily/Ribonuclease H"/>
    <property type="match status" value="1"/>
</dbReference>
<dbReference type="InterPro" id="IPR012337">
    <property type="entry name" value="RNaseH-like_sf"/>
</dbReference>
<feature type="domain" description="Piwi" evidence="2">
    <location>
        <begin position="43"/>
        <end position="371"/>
    </location>
</feature>
<dbReference type="InterPro" id="IPR036397">
    <property type="entry name" value="RNaseH_sf"/>
</dbReference>
<sequence length="444" mass="50199">MGFQRRLEHHGIKIVGDYSSARTCSDLKQELKAWFSECKEGDVSLIMLADKDIDTYATIKRIGDFHFGQHTICATKKTLSSKNIDQTYSNLAAKLNMKMGGINYHVSPTKLGAVLGADRKTRTIILGADVTHPGAGSKLGMPSIVCLVGSVDASFMKYLGSMRLQAGGQEHIENCHMESMVEERVRAWKENNQNTFPTSLVFYRDGVSESQFERCLEEETIAIRKGYTKAGGTGDLSITYIVVGKRHNTRFYARRPEDTYTEEKREYRNGSMVKVGTFLNGNLRPGLLVDDVVTLPGYENFYLQSHCAIKGTARSAHYHILTDEMKLGKQNVAELSMLMCYAFGRATTGVSYAAPAYMADRLCEYGRAYLRPWMKDKTRAPLFNNLEKKDTDGNIIKPTKEEILNEKRRVAHEIVRDQDIWGPNYDDKPGKREARLNPWRQNLD</sequence>
<dbReference type="AlphaFoldDB" id="A0A2T2N1Z2"/>
<dbReference type="Pfam" id="PF02171">
    <property type="entry name" value="Piwi"/>
    <property type="match status" value="1"/>
</dbReference>
<feature type="non-terminal residue" evidence="3">
    <location>
        <position position="444"/>
    </location>
</feature>
<dbReference type="OrthoDB" id="10252740at2759"/>
<evidence type="ECO:0000313" key="3">
    <source>
        <dbReference type="EMBL" id="PSN59424.1"/>
    </source>
</evidence>
<name>A0A2T2N1Z2_CORCC</name>
<feature type="compositionally biased region" description="Basic and acidic residues" evidence="1">
    <location>
        <begin position="421"/>
        <end position="435"/>
    </location>
</feature>
<dbReference type="InterPro" id="IPR003165">
    <property type="entry name" value="Piwi"/>
</dbReference>
<dbReference type="PANTHER" id="PTHR22891">
    <property type="entry name" value="EUKARYOTIC TRANSLATION INITIATION FACTOR 2C"/>
    <property type="match status" value="1"/>
</dbReference>
<dbReference type="Gene3D" id="3.40.50.2300">
    <property type="match status" value="1"/>
</dbReference>
<protein>
    <submittedName>
        <fullName evidence="3">Piwi-domain-containing protein</fullName>
    </submittedName>
</protein>
<dbReference type="PROSITE" id="PS50822">
    <property type="entry name" value="PIWI"/>
    <property type="match status" value="1"/>
</dbReference>
<feature type="region of interest" description="Disordered" evidence="1">
    <location>
        <begin position="421"/>
        <end position="444"/>
    </location>
</feature>
<evidence type="ECO:0000259" key="2">
    <source>
        <dbReference type="PROSITE" id="PS50822"/>
    </source>
</evidence>
<keyword evidence="4" id="KW-1185">Reference proteome</keyword>
<proteinExistence type="predicted"/>
<dbReference type="Proteomes" id="UP000240883">
    <property type="component" value="Unassembled WGS sequence"/>
</dbReference>
<dbReference type="EMBL" id="KZ678156">
    <property type="protein sequence ID" value="PSN59424.1"/>
    <property type="molecule type" value="Genomic_DNA"/>
</dbReference>
<dbReference type="SUPFAM" id="SSF53098">
    <property type="entry name" value="Ribonuclease H-like"/>
    <property type="match status" value="1"/>
</dbReference>
<evidence type="ECO:0000256" key="1">
    <source>
        <dbReference type="SAM" id="MobiDB-lite"/>
    </source>
</evidence>